<dbReference type="EMBL" id="CP066775">
    <property type="protein sequence ID" value="QQL49959.1"/>
    <property type="molecule type" value="Genomic_DNA"/>
</dbReference>
<dbReference type="InterPro" id="IPR022298">
    <property type="entry name" value="Conjug_transposon_TraN"/>
</dbReference>
<proteinExistence type="predicted"/>
<reference evidence="1 2" key="1">
    <citation type="submission" date="2020-12" db="EMBL/GenBank/DDBJ databases">
        <title>HMF7856_wgs.fasta genome submission.</title>
        <authorList>
            <person name="Kang H."/>
            <person name="Kim H."/>
            <person name="Joh K."/>
        </authorList>
    </citation>
    <scope>NUCLEOTIDE SEQUENCE [LARGE SCALE GENOMIC DNA]</scope>
    <source>
        <strain evidence="1 2">HMF7856</strain>
    </source>
</reference>
<dbReference type="KEGG" id="mgik:GO620_000470"/>
<protein>
    <submittedName>
        <fullName evidence="1">DUF4138 domain-containing protein</fullName>
    </submittedName>
</protein>
<dbReference type="RefSeq" id="WP_157523335.1">
    <property type="nucleotide sequence ID" value="NZ_CP066775.1"/>
</dbReference>
<evidence type="ECO:0000313" key="1">
    <source>
        <dbReference type="EMBL" id="QQL49959.1"/>
    </source>
</evidence>
<sequence length="265" mass="29612">MKTIIILTIILFSSLITMAQDTVYVSQDKVTALFFDHPVRLVSNPQQAVSIDEKEPGLLTIRAVAPLTHPATIVINNARDNEVYHLPVVYSFGRAGRSMYIHGSKRQDLRRKTATSLNAALASVLLTGGRSDVAGHKREGKIKAWVNKVSIAGNKLYFRLDVRNKSNLPYDIDFIRFYIRDKKTVARVATHEQEVVPLFKTTSLSSGISPHGESAYAFGFPRFPISGDQLFSVEIYERHGNRNLVIELDNGDFDDARPLTPSVNK</sequence>
<dbReference type="Proteomes" id="UP000429232">
    <property type="component" value="Chromosome"/>
</dbReference>
<keyword evidence="2" id="KW-1185">Reference proteome</keyword>
<dbReference type="AlphaFoldDB" id="A0A6I4HV86"/>
<accession>A0A6I4HV86</accession>
<dbReference type="Pfam" id="PF13595">
    <property type="entry name" value="DUF4138"/>
    <property type="match status" value="1"/>
</dbReference>
<gene>
    <name evidence="1" type="ORF">GO620_000470</name>
</gene>
<evidence type="ECO:0000313" key="2">
    <source>
        <dbReference type="Proteomes" id="UP000429232"/>
    </source>
</evidence>
<organism evidence="1 2">
    <name type="scientific">Mucilaginibacter ginkgonis</name>
    <dbReference type="NCBI Taxonomy" id="2682091"/>
    <lineage>
        <taxon>Bacteria</taxon>
        <taxon>Pseudomonadati</taxon>
        <taxon>Bacteroidota</taxon>
        <taxon>Sphingobacteriia</taxon>
        <taxon>Sphingobacteriales</taxon>
        <taxon>Sphingobacteriaceae</taxon>
        <taxon>Mucilaginibacter</taxon>
    </lineage>
</organism>
<name>A0A6I4HV86_9SPHI</name>